<accession>A0AAU9W331</accession>
<sequence length="38" mass="4479">MFTKPFFAESFIKSYPVNAKNEKFYCLSQRCPGIRDTN</sequence>
<organism evidence="1 2">
    <name type="scientific">Pocillopora meandrina</name>
    <dbReference type="NCBI Taxonomy" id="46732"/>
    <lineage>
        <taxon>Eukaryota</taxon>
        <taxon>Metazoa</taxon>
        <taxon>Cnidaria</taxon>
        <taxon>Anthozoa</taxon>
        <taxon>Hexacorallia</taxon>
        <taxon>Scleractinia</taxon>
        <taxon>Astrocoeniina</taxon>
        <taxon>Pocilloporidae</taxon>
        <taxon>Pocillopora</taxon>
    </lineage>
</organism>
<dbReference type="Proteomes" id="UP001159428">
    <property type="component" value="Unassembled WGS sequence"/>
</dbReference>
<evidence type="ECO:0000313" key="1">
    <source>
        <dbReference type="EMBL" id="CAH3046163.1"/>
    </source>
</evidence>
<dbReference type="AlphaFoldDB" id="A0AAU9W331"/>
<evidence type="ECO:0000313" key="2">
    <source>
        <dbReference type="Proteomes" id="UP001159428"/>
    </source>
</evidence>
<name>A0AAU9W331_9CNID</name>
<dbReference type="EMBL" id="CALNXJ010000008">
    <property type="protein sequence ID" value="CAH3046163.1"/>
    <property type="molecule type" value="Genomic_DNA"/>
</dbReference>
<protein>
    <submittedName>
        <fullName evidence="1">Uncharacterized protein</fullName>
    </submittedName>
</protein>
<proteinExistence type="predicted"/>
<keyword evidence="2" id="KW-1185">Reference proteome</keyword>
<gene>
    <name evidence="1" type="ORF">PMEA_00033126</name>
</gene>
<reference evidence="1 2" key="1">
    <citation type="submission" date="2022-05" db="EMBL/GenBank/DDBJ databases">
        <authorList>
            <consortium name="Genoscope - CEA"/>
            <person name="William W."/>
        </authorList>
    </citation>
    <scope>NUCLEOTIDE SEQUENCE [LARGE SCALE GENOMIC DNA]</scope>
</reference>
<comment type="caution">
    <text evidence="1">The sequence shown here is derived from an EMBL/GenBank/DDBJ whole genome shotgun (WGS) entry which is preliminary data.</text>
</comment>